<reference evidence="1" key="1">
    <citation type="submission" date="2019-01" db="EMBL/GenBank/DDBJ databases">
        <title>Colletotrichum abscissum LGMF1257.</title>
        <authorList>
            <person name="Baroncelli R."/>
        </authorList>
    </citation>
    <scope>NUCLEOTIDE SEQUENCE</scope>
    <source>
        <strain evidence="1">Ca142</strain>
    </source>
</reference>
<dbReference type="OrthoDB" id="10458459at2759"/>
<accession>A0A9Q0B7I2</accession>
<keyword evidence="2" id="KW-1185">Reference proteome</keyword>
<sequence>MWELLNEDLSKVSKVKLGGETGDFRLIMAKQFPRSIPLPCEPDDPNAMEKLQLEIIVQSKIITRESALLSKMFQDRNRDEFQGNTDRGAMRLEKDLVGSMLVLLAIVHGDTQYLVQSNLSTSEFISLLEHAEKYGLSRHLVPHLGGWMPNESGRKLFVSGGDIVRLAWAAREIGSGDIYREEIIKLAILIPLTGDPSPNVERDDYNKFYAKILEDADKFRDYAMLAIRERLLEHRNNASNSQGCVVAWATEEDRQRCNSMITESWKEAINSVGDGFDSFIKDDRKKNEPVKSSEYSGHILRILETTCDTIWHHESCNPFRKMQEISGDSLWPQLDDTEADDTEA</sequence>
<gene>
    <name evidence="1" type="ORF">CABS02_01783</name>
</gene>
<protein>
    <submittedName>
        <fullName evidence="1">Uncharacterized protein</fullName>
    </submittedName>
</protein>
<evidence type="ECO:0000313" key="2">
    <source>
        <dbReference type="Proteomes" id="UP001056436"/>
    </source>
</evidence>
<dbReference type="AlphaFoldDB" id="A0A9Q0B7I2"/>
<comment type="caution">
    <text evidence="1">The sequence shown here is derived from an EMBL/GenBank/DDBJ whole genome shotgun (WGS) entry which is preliminary data.</text>
</comment>
<name>A0A9Q0B7I2_9PEZI</name>
<evidence type="ECO:0000313" key="1">
    <source>
        <dbReference type="EMBL" id="KAI3558110.1"/>
    </source>
</evidence>
<dbReference type="Proteomes" id="UP001056436">
    <property type="component" value="Unassembled WGS sequence"/>
</dbReference>
<organism evidence="1 2">
    <name type="scientific">Colletotrichum abscissum</name>
    <dbReference type="NCBI Taxonomy" id="1671311"/>
    <lineage>
        <taxon>Eukaryota</taxon>
        <taxon>Fungi</taxon>
        <taxon>Dikarya</taxon>
        <taxon>Ascomycota</taxon>
        <taxon>Pezizomycotina</taxon>
        <taxon>Sordariomycetes</taxon>
        <taxon>Hypocreomycetidae</taxon>
        <taxon>Glomerellales</taxon>
        <taxon>Glomerellaceae</taxon>
        <taxon>Colletotrichum</taxon>
        <taxon>Colletotrichum acutatum species complex</taxon>
    </lineage>
</organism>
<proteinExistence type="predicted"/>
<dbReference type="EMBL" id="SDAQ01000005">
    <property type="protein sequence ID" value="KAI3558110.1"/>
    <property type="molecule type" value="Genomic_DNA"/>
</dbReference>